<reference evidence="2 3" key="1">
    <citation type="submission" date="2013-06" db="EMBL/GenBank/DDBJ databases">
        <title>Draft genome sequence of Thauera terpenica.</title>
        <authorList>
            <person name="Liu B."/>
            <person name="Frostegard A.H."/>
            <person name="Shapleigh J.P."/>
        </authorList>
    </citation>
    <scope>NUCLEOTIDE SEQUENCE [LARGE SCALE GENOMIC DNA]</scope>
    <source>
        <strain evidence="2 3">58Eu</strain>
    </source>
</reference>
<evidence type="ECO:0000313" key="2">
    <source>
        <dbReference type="EMBL" id="EPZ17406.1"/>
    </source>
</evidence>
<protein>
    <submittedName>
        <fullName evidence="2">Uncharacterized protein</fullName>
    </submittedName>
</protein>
<dbReference type="Proteomes" id="UP000015455">
    <property type="component" value="Unassembled WGS sequence"/>
</dbReference>
<gene>
    <name evidence="2" type="ORF">M622_01155</name>
</gene>
<keyword evidence="1" id="KW-0812">Transmembrane</keyword>
<organism evidence="2 3">
    <name type="scientific">Thauera terpenica 58Eu</name>
    <dbReference type="NCBI Taxonomy" id="1348657"/>
    <lineage>
        <taxon>Bacteria</taxon>
        <taxon>Pseudomonadati</taxon>
        <taxon>Pseudomonadota</taxon>
        <taxon>Betaproteobacteria</taxon>
        <taxon>Rhodocyclales</taxon>
        <taxon>Zoogloeaceae</taxon>
        <taxon>Thauera</taxon>
    </lineage>
</organism>
<comment type="caution">
    <text evidence="2">The sequence shown here is derived from an EMBL/GenBank/DDBJ whole genome shotgun (WGS) entry which is preliminary data.</text>
</comment>
<proteinExistence type="predicted"/>
<dbReference type="EMBL" id="ATJV01000001">
    <property type="protein sequence ID" value="EPZ17406.1"/>
    <property type="molecule type" value="Genomic_DNA"/>
</dbReference>
<keyword evidence="1" id="KW-0472">Membrane</keyword>
<keyword evidence="3" id="KW-1185">Reference proteome</keyword>
<dbReference type="PATRIC" id="fig|1348657.5.peg.232"/>
<feature type="transmembrane region" description="Helical" evidence="1">
    <location>
        <begin position="6"/>
        <end position="26"/>
    </location>
</feature>
<accession>S9ZS32</accession>
<dbReference type="AlphaFoldDB" id="S9ZS32"/>
<name>S9ZS32_9RHOO</name>
<evidence type="ECO:0000256" key="1">
    <source>
        <dbReference type="SAM" id="Phobius"/>
    </source>
</evidence>
<sequence>MNSWVVDTFLLLNAVMLAIAFGTAWLRSSRENRQGGR</sequence>
<dbReference type="STRING" id="1348657.M622_01155"/>
<keyword evidence="1" id="KW-1133">Transmembrane helix</keyword>
<evidence type="ECO:0000313" key="3">
    <source>
        <dbReference type="Proteomes" id="UP000015455"/>
    </source>
</evidence>